<dbReference type="CDD" id="cd18548">
    <property type="entry name" value="ABC_6TM_Tm287_like"/>
    <property type="match status" value="1"/>
</dbReference>
<proteinExistence type="predicted"/>
<gene>
    <name evidence="12" type="ORF">FB471_0007</name>
</gene>
<evidence type="ECO:0000256" key="2">
    <source>
        <dbReference type="ARBA" id="ARBA00022448"/>
    </source>
</evidence>
<dbReference type="Pfam" id="PF00005">
    <property type="entry name" value="ABC_tran"/>
    <property type="match status" value="1"/>
</dbReference>
<evidence type="ECO:0000256" key="8">
    <source>
        <dbReference type="ARBA" id="ARBA00023136"/>
    </source>
</evidence>
<keyword evidence="5" id="KW-0547">Nucleotide-binding</keyword>
<dbReference type="RefSeq" id="WP_141995327.1">
    <property type="nucleotide sequence ID" value="NZ_VFML01000001.1"/>
</dbReference>
<dbReference type="Proteomes" id="UP000320876">
    <property type="component" value="Unassembled WGS sequence"/>
</dbReference>
<dbReference type="PANTHER" id="PTHR43394:SF1">
    <property type="entry name" value="ATP-BINDING CASSETTE SUB-FAMILY B MEMBER 10, MITOCHONDRIAL"/>
    <property type="match status" value="1"/>
</dbReference>
<keyword evidence="7 9" id="KW-1133">Transmembrane helix</keyword>
<dbReference type="PANTHER" id="PTHR43394">
    <property type="entry name" value="ATP-DEPENDENT PERMEASE MDL1, MITOCHONDRIAL"/>
    <property type="match status" value="1"/>
</dbReference>
<reference evidence="12 13" key="1">
    <citation type="submission" date="2019-06" db="EMBL/GenBank/DDBJ databases">
        <title>Sequencing the genomes of 1000 actinobacteria strains.</title>
        <authorList>
            <person name="Klenk H.-P."/>
        </authorList>
    </citation>
    <scope>NUCLEOTIDE SEQUENCE [LARGE SCALE GENOMIC DNA]</scope>
    <source>
        <strain evidence="12 13">DSM 45679</strain>
    </source>
</reference>
<keyword evidence="13" id="KW-1185">Reference proteome</keyword>
<dbReference type="AlphaFoldDB" id="A0A542DBE5"/>
<evidence type="ECO:0000256" key="3">
    <source>
        <dbReference type="ARBA" id="ARBA00022475"/>
    </source>
</evidence>
<feature type="transmembrane region" description="Helical" evidence="9">
    <location>
        <begin position="55"/>
        <end position="80"/>
    </location>
</feature>
<keyword evidence="8 9" id="KW-0472">Membrane</keyword>
<comment type="subcellular location">
    <subcellularLocation>
        <location evidence="1">Cell membrane</location>
        <topology evidence="1">Multi-pass membrane protein</topology>
    </subcellularLocation>
</comment>
<dbReference type="Gene3D" id="3.40.50.300">
    <property type="entry name" value="P-loop containing nucleotide triphosphate hydrolases"/>
    <property type="match status" value="1"/>
</dbReference>
<dbReference type="PROSITE" id="PS00211">
    <property type="entry name" value="ABC_TRANSPORTER_1"/>
    <property type="match status" value="1"/>
</dbReference>
<feature type="transmembrane region" description="Helical" evidence="9">
    <location>
        <begin position="127"/>
        <end position="151"/>
    </location>
</feature>
<evidence type="ECO:0000313" key="13">
    <source>
        <dbReference type="Proteomes" id="UP000320876"/>
    </source>
</evidence>
<evidence type="ECO:0000256" key="5">
    <source>
        <dbReference type="ARBA" id="ARBA00022741"/>
    </source>
</evidence>
<dbReference type="PROSITE" id="PS50893">
    <property type="entry name" value="ABC_TRANSPORTER_2"/>
    <property type="match status" value="1"/>
</dbReference>
<keyword evidence="2" id="KW-0813">Transport</keyword>
<accession>A0A542DBE5</accession>
<feature type="domain" description="ABC transmembrane type-1" evidence="11">
    <location>
        <begin position="18"/>
        <end position="300"/>
    </location>
</feature>
<name>A0A542DBE5_AMYCI</name>
<dbReference type="InterPro" id="IPR017871">
    <property type="entry name" value="ABC_transporter-like_CS"/>
</dbReference>
<evidence type="ECO:0000256" key="6">
    <source>
        <dbReference type="ARBA" id="ARBA00022840"/>
    </source>
</evidence>
<dbReference type="OrthoDB" id="9806127at2"/>
<dbReference type="GO" id="GO:0005524">
    <property type="term" value="F:ATP binding"/>
    <property type="evidence" value="ECO:0007669"/>
    <property type="project" value="UniProtKB-KW"/>
</dbReference>
<dbReference type="Pfam" id="PF00664">
    <property type="entry name" value="ABC_membrane"/>
    <property type="match status" value="1"/>
</dbReference>
<keyword evidence="4 9" id="KW-0812">Transmembrane</keyword>
<dbReference type="InterPro" id="IPR039421">
    <property type="entry name" value="Type_1_exporter"/>
</dbReference>
<protein>
    <submittedName>
        <fullName evidence="12">ATP-binding cassette subfamily B protein</fullName>
    </submittedName>
</protein>
<organism evidence="12 13">
    <name type="scientific">Amycolatopsis cihanbeyliensis</name>
    <dbReference type="NCBI Taxonomy" id="1128664"/>
    <lineage>
        <taxon>Bacteria</taxon>
        <taxon>Bacillati</taxon>
        <taxon>Actinomycetota</taxon>
        <taxon>Actinomycetes</taxon>
        <taxon>Pseudonocardiales</taxon>
        <taxon>Pseudonocardiaceae</taxon>
        <taxon>Amycolatopsis</taxon>
    </lineage>
</organism>
<evidence type="ECO:0000313" key="12">
    <source>
        <dbReference type="EMBL" id="TQJ00392.1"/>
    </source>
</evidence>
<sequence>MLIELLRTRLRPYRRPMALAALLQAVEVVGVLLLPTLNAAVINHGVVTGDRGDVLRFGALMVLVALVVVAAGIGSVYFAARTALAFGRDLRSAVFRRVLDLSARQVGRIGSSSLEVRTVNDVAHLEALVLAVFTALAAAPLTCLGSLVLALNQSVSLSAVPAALLPVIAVVVVLVVVRMTAGYRRLQPRLDRLNRTLGEQITGIRVVRAFVRGEYERARFRRTNEEVLRHSLTVGRLLATMFPTVTLTANLATVAVVWLGAVRVDGGAVRIGTVTAFVEYLVLIVWSVAMTTFVFVTVPRASVSARRIREVLDTEPELAAPRDPVHPGTAPGSLELRGVGFRYQGAEEPALRDVDLAARPGETVAITGSTGSGKTTLLNLVLRLSEVSTGAVLVNGVDVRRLDGGALTATVGLVPQRAHLLTGTVAGNLRFGDPDATTAQLWRALEVAQAREFVERMPGGLDAPISHGGGNLSGGQRQRLTIARTLLRRPRIYLFDDCFSALDQATEAALLAELAVETAGATVLMVAQRTSTIRRADRVVVLDEGRVAGTGRHEDLLGNPVYREIAHAQPARMEAG</sequence>
<dbReference type="InterPro" id="IPR003593">
    <property type="entry name" value="AAA+_ATPase"/>
</dbReference>
<dbReference type="GO" id="GO:0016887">
    <property type="term" value="F:ATP hydrolysis activity"/>
    <property type="evidence" value="ECO:0007669"/>
    <property type="project" value="InterPro"/>
</dbReference>
<dbReference type="FunFam" id="3.40.50.300:FF:000854">
    <property type="entry name" value="Multidrug ABC transporter ATP-binding protein"/>
    <property type="match status" value="1"/>
</dbReference>
<dbReference type="GO" id="GO:0015421">
    <property type="term" value="F:ABC-type oligopeptide transporter activity"/>
    <property type="evidence" value="ECO:0007669"/>
    <property type="project" value="TreeGrafter"/>
</dbReference>
<dbReference type="Gene3D" id="1.20.1560.10">
    <property type="entry name" value="ABC transporter type 1, transmembrane domain"/>
    <property type="match status" value="1"/>
</dbReference>
<evidence type="ECO:0000259" key="11">
    <source>
        <dbReference type="PROSITE" id="PS50929"/>
    </source>
</evidence>
<feature type="transmembrane region" description="Helical" evidence="9">
    <location>
        <begin position="237"/>
        <end position="260"/>
    </location>
</feature>
<evidence type="ECO:0000256" key="4">
    <source>
        <dbReference type="ARBA" id="ARBA00022692"/>
    </source>
</evidence>
<feature type="transmembrane region" description="Helical" evidence="9">
    <location>
        <begin position="157"/>
        <end position="177"/>
    </location>
</feature>
<comment type="caution">
    <text evidence="12">The sequence shown here is derived from an EMBL/GenBank/DDBJ whole genome shotgun (WGS) entry which is preliminary data.</text>
</comment>
<evidence type="ECO:0000259" key="10">
    <source>
        <dbReference type="PROSITE" id="PS50893"/>
    </source>
</evidence>
<keyword evidence="6 12" id="KW-0067">ATP-binding</keyword>
<dbReference type="SUPFAM" id="SSF90123">
    <property type="entry name" value="ABC transporter transmembrane region"/>
    <property type="match status" value="1"/>
</dbReference>
<dbReference type="SUPFAM" id="SSF52540">
    <property type="entry name" value="P-loop containing nucleoside triphosphate hydrolases"/>
    <property type="match status" value="1"/>
</dbReference>
<dbReference type="EMBL" id="VFML01000001">
    <property type="protein sequence ID" value="TQJ00392.1"/>
    <property type="molecule type" value="Genomic_DNA"/>
</dbReference>
<evidence type="ECO:0000256" key="1">
    <source>
        <dbReference type="ARBA" id="ARBA00004651"/>
    </source>
</evidence>
<keyword evidence="3" id="KW-1003">Cell membrane</keyword>
<dbReference type="PROSITE" id="PS50929">
    <property type="entry name" value="ABC_TM1F"/>
    <property type="match status" value="1"/>
</dbReference>
<feature type="transmembrane region" description="Helical" evidence="9">
    <location>
        <begin position="280"/>
        <end position="299"/>
    </location>
</feature>
<dbReference type="InterPro" id="IPR003439">
    <property type="entry name" value="ABC_transporter-like_ATP-bd"/>
</dbReference>
<evidence type="ECO:0000256" key="7">
    <source>
        <dbReference type="ARBA" id="ARBA00022989"/>
    </source>
</evidence>
<dbReference type="InterPro" id="IPR027417">
    <property type="entry name" value="P-loop_NTPase"/>
</dbReference>
<feature type="domain" description="ABC transporter" evidence="10">
    <location>
        <begin position="334"/>
        <end position="569"/>
    </location>
</feature>
<dbReference type="InterPro" id="IPR011527">
    <property type="entry name" value="ABC1_TM_dom"/>
</dbReference>
<dbReference type="InterPro" id="IPR036640">
    <property type="entry name" value="ABC1_TM_sf"/>
</dbReference>
<dbReference type="GO" id="GO:0005886">
    <property type="term" value="C:plasma membrane"/>
    <property type="evidence" value="ECO:0007669"/>
    <property type="project" value="UniProtKB-SubCell"/>
</dbReference>
<dbReference type="SMART" id="SM00382">
    <property type="entry name" value="AAA"/>
    <property type="match status" value="1"/>
</dbReference>
<evidence type="ECO:0000256" key="9">
    <source>
        <dbReference type="SAM" id="Phobius"/>
    </source>
</evidence>